<dbReference type="GO" id="GO:0005886">
    <property type="term" value="C:plasma membrane"/>
    <property type="evidence" value="ECO:0007669"/>
    <property type="project" value="UniProtKB-SubCell"/>
</dbReference>
<feature type="transmembrane region" description="Helical" evidence="7">
    <location>
        <begin position="163"/>
        <end position="181"/>
    </location>
</feature>
<dbReference type="STRING" id="521013.SAMN04488567_2647"/>
<evidence type="ECO:0000256" key="7">
    <source>
        <dbReference type="SAM" id="Phobius"/>
    </source>
</evidence>
<evidence type="ECO:0000256" key="5">
    <source>
        <dbReference type="ARBA" id="ARBA00022989"/>
    </source>
</evidence>
<keyword evidence="6 7" id="KW-0472">Membrane</keyword>
<evidence type="ECO:0000313" key="10">
    <source>
        <dbReference type="Proteomes" id="UP000198922"/>
    </source>
</evidence>
<feature type="transmembrane region" description="Helical" evidence="7">
    <location>
        <begin position="274"/>
        <end position="295"/>
    </location>
</feature>
<evidence type="ECO:0000256" key="4">
    <source>
        <dbReference type="ARBA" id="ARBA00022692"/>
    </source>
</evidence>
<keyword evidence="3" id="KW-1003">Cell membrane</keyword>
<name>A0A1G7FZK4_9RHOB</name>
<keyword evidence="5 7" id="KW-1133">Transmembrane helix</keyword>
<dbReference type="AlphaFoldDB" id="A0A1G7FZK4"/>
<reference evidence="10" key="1">
    <citation type="submission" date="2016-10" db="EMBL/GenBank/DDBJ databases">
        <authorList>
            <person name="Varghese N."/>
            <person name="Submissions S."/>
        </authorList>
    </citation>
    <scope>NUCLEOTIDE SEQUENCE [LARGE SCALE GENOMIC DNA]</scope>
    <source>
        <strain evidence="10">DSM 21424</strain>
    </source>
</reference>
<dbReference type="Gene3D" id="1.20.1250.20">
    <property type="entry name" value="MFS general substrate transporter like domains"/>
    <property type="match status" value="1"/>
</dbReference>
<dbReference type="PANTHER" id="PTHR23517:SF13">
    <property type="entry name" value="MAJOR FACILITATOR SUPERFAMILY MFS_1"/>
    <property type="match status" value="1"/>
</dbReference>
<dbReference type="RefSeq" id="WP_090112707.1">
    <property type="nucleotide sequence ID" value="NZ_FNAT01000004.1"/>
</dbReference>
<evidence type="ECO:0000256" key="2">
    <source>
        <dbReference type="ARBA" id="ARBA00022448"/>
    </source>
</evidence>
<feature type="transmembrane region" description="Helical" evidence="7">
    <location>
        <begin position="47"/>
        <end position="69"/>
    </location>
</feature>
<evidence type="ECO:0000259" key="8">
    <source>
        <dbReference type="PROSITE" id="PS50850"/>
    </source>
</evidence>
<dbReference type="PANTHER" id="PTHR23517">
    <property type="entry name" value="RESISTANCE PROTEIN MDTM, PUTATIVE-RELATED-RELATED"/>
    <property type="match status" value="1"/>
</dbReference>
<sequence>MTQTERSAGWLIIALWAAGLGAAAQFAKMAVIFPALQAAYPEAGAGLGLAVSLLSFLGIGLGLLAGLITARGPRRVLIFALGLGAAVSLFQALMPPLPVLLASRVVEGLSHLLIVVAAPSLIGQASAPRHRPLAMTLWSTFFGVAFALVAWFGPAVVARGGPALLFVLHAGAMATLALVLARMLPRRPPPGAPLPLDPRALLRRHVEIYRSPALSAPALGWLFYTLTFVSLMTVLPAMLAPAERALVAVTMPLAGIACALSLGVALLRRWPAVPVVVLGFGLALLAALGLVIWPASPWPPIALAATLGLVQAGSFTAIPQLNPAAEAQSLANGAVAQMGNLGNALGTPLLLWAVEGFGRAGMAGFLVGAYGLGIAVHLGLARRRGAGGAAPA</sequence>
<keyword evidence="4 7" id="KW-0812">Transmembrane</keyword>
<dbReference type="InterPro" id="IPR050171">
    <property type="entry name" value="MFS_Transporters"/>
</dbReference>
<dbReference type="OrthoDB" id="6095882at2"/>
<organism evidence="9 10">
    <name type="scientific">Limimaricola pyoseonensis</name>
    <dbReference type="NCBI Taxonomy" id="521013"/>
    <lineage>
        <taxon>Bacteria</taxon>
        <taxon>Pseudomonadati</taxon>
        <taxon>Pseudomonadota</taxon>
        <taxon>Alphaproteobacteria</taxon>
        <taxon>Rhodobacterales</taxon>
        <taxon>Paracoccaceae</taxon>
        <taxon>Limimaricola</taxon>
    </lineage>
</organism>
<feature type="transmembrane region" description="Helical" evidence="7">
    <location>
        <begin position="218"/>
        <end position="239"/>
    </location>
</feature>
<feature type="transmembrane region" description="Helical" evidence="7">
    <location>
        <begin position="360"/>
        <end position="380"/>
    </location>
</feature>
<feature type="domain" description="Major facilitator superfamily (MFS) profile" evidence="8">
    <location>
        <begin position="11"/>
        <end position="385"/>
    </location>
</feature>
<comment type="subcellular location">
    <subcellularLocation>
        <location evidence="1">Cell membrane</location>
        <topology evidence="1">Multi-pass membrane protein</topology>
    </subcellularLocation>
</comment>
<dbReference type="EMBL" id="FNAT01000004">
    <property type="protein sequence ID" value="SDE81313.1"/>
    <property type="molecule type" value="Genomic_DNA"/>
</dbReference>
<feature type="transmembrane region" description="Helical" evidence="7">
    <location>
        <begin position="245"/>
        <end position="267"/>
    </location>
</feature>
<accession>A0A1G7FZK4</accession>
<feature type="transmembrane region" description="Helical" evidence="7">
    <location>
        <begin position="100"/>
        <end position="122"/>
    </location>
</feature>
<dbReference type="InterPro" id="IPR036259">
    <property type="entry name" value="MFS_trans_sf"/>
</dbReference>
<dbReference type="SUPFAM" id="SSF103473">
    <property type="entry name" value="MFS general substrate transporter"/>
    <property type="match status" value="1"/>
</dbReference>
<evidence type="ECO:0000256" key="6">
    <source>
        <dbReference type="ARBA" id="ARBA00023136"/>
    </source>
</evidence>
<dbReference type="Pfam" id="PF07690">
    <property type="entry name" value="MFS_1"/>
    <property type="match status" value="1"/>
</dbReference>
<dbReference type="InterPro" id="IPR011701">
    <property type="entry name" value="MFS"/>
</dbReference>
<dbReference type="InterPro" id="IPR020846">
    <property type="entry name" value="MFS_dom"/>
</dbReference>
<dbReference type="GO" id="GO:0022857">
    <property type="term" value="F:transmembrane transporter activity"/>
    <property type="evidence" value="ECO:0007669"/>
    <property type="project" value="InterPro"/>
</dbReference>
<gene>
    <name evidence="9" type="ORF">SAMN04488567_2647</name>
</gene>
<feature type="transmembrane region" description="Helical" evidence="7">
    <location>
        <begin position="134"/>
        <end position="157"/>
    </location>
</feature>
<feature type="transmembrane region" description="Helical" evidence="7">
    <location>
        <begin position="76"/>
        <end position="94"/>
    </location>
</feature>
<dbReference type="CDD" id="cd06174">
    <property type="entry name" value="MFS"/>
    <property type="match status" value="1"/>
</dbReference>
<protein>
    <submittedName>
        <fullName evidence="9">Predicted arabinose efflux permease, MFS family</fullName>
    </submittedName>
</protein>
<keyword evidence="10" id="KW-1185">Reference proteome</keyword>
<evidence type="ECO:0000256" key="1">
    <source>
        <dbReference type="ARBA" id="ARBA00004651"/>
    </source>
</evidence>
<proteinExistence type="predicted"/>
<evidence type="ECO:0000256" key="3">
    <source>
        <dbReference type="ARBA" id="ARBA00022475"/>
    </source>
</evidence>
<dbReference type="PROSITE" id="PS50850">
    <property type="entry name" value="MFS"/>
    <property type="match status" value="1"/>
</dbReference>
<evidence type="ECO:0000313" key="9">
    <source>
        <dbReference type="EMBL" id="SDE81313.1"/>
    </source>
</evidence>
<dbReference type="Proteomes" id="UP000198922">
    <property type="component" value="Unassembled WGS sequence"/>
</dbReference>
<keyword evidence="2" id="KW-0813">Transport</keyword>